<evidence type="ECO:0008006" key="4">
    <source>
        <dbReference type="Google" id="ProtNLM"/>
    </source>
</evidence>
<dbReference type="PANTHER" id="PTHR46820">
    <property type="entry name" value="HISTONE-LYSINE N-METHYLTRANSFERASE SETD7"/>
    <property type="match status" value="1"/>
</dbReference>
<evidence type="ECO:0000256" key="1">
    <source>
        <dbReference type="ARBA" id="ARBA00022737"/>
    </source>
</evidence>
<gene>
    <name evidence="2" type="ORF">EHQ43_01410</name>
</gene>
<dbReference type="InterPro" id="IPR011652">
    <property type="entry name" value="MORN_2"/>
</dbReference>
<sequence>MLFSEYEPTGGRNFSRSGKKILEEENLWAEGTFKEDKLNGKGKKYYFDNGKLEAEGIFKNGELNGKGRKYDFKSSKLEAEGTFEEGELTNDRWNGYDDKGYLVSHGIVKYERGIRFERNYYKGILKSEGTYDGKVFKGKKYYDNGNLEVEGTLENDVLNGKGKEYYYNGMLKSEGTYENGELNGKGKVYHENGKLRSEGTFERDELIKGIIYTNDGRKSQVVDEKGKLDY</sequence>
<dbReference type="AlphaFoldDB" id="A0A7I0HWT3"/>
<dbReference type="InterPro" id="IPR003409">
    <property type="entry name" value="MORN"/>
</dbReference>
<dbReference type="RefSeq" id="WP_135769959.1">
    <property type="nucleotide sequence ID" value="NZ_RQFT01000002.1"/>
</dbReference>
<accession>A0A7I0HWT3</accession>
<dbReference type="GO" id="GO:0070828">
    <property type="term" value="P:heterochromatin organization"/>
    <property type="evidence" value="ECO:0007669"/>
    <property type="project" value="TreeGrafter"/>
</dbReference>
<dbReference type="Gene3D" id="2.20.110.10">
    <property type="entry name" value="Histone H3 K4-specific methyltransferase SET7/9 N-terminal domain"/>
    <property type="match status" value="2"/>
</dbReference>
<dbReference type="SUPFAM" id="SSF82185">
    <property type="entry name" value="Histone H3 K4-specific methyltransferase SET7/9 N-terminal domain"/>
    <property type="match status" value="2"/>
</dbReference>
<keyword evidence="1" id="KW-0677">Repeat</keyword>
<evidence type="ECO:0000313" key="2">
    <source>
        <dbReference type="EMBL" id="TGL09142.1"/>
    </source>
</evidence>
<dbReference type="PANTHER" id="PTHR46820:SF1">
    <property type="entry name" value="HISTONE-LYSINE N-METHYLTRANSFERASE SETD7"/>
    <property type="match status" value="1"/>
</dbReference>
<organism evidence="2 3">
    <name type="scientific">Leptospira bouyouniensis</name>
    <dbReference type="NCBI Taxonomy" id="2484911"/>
    <lineage>
        <taxon>Bacteria</taxon>
        <taxon>Pseudomonadati</taxon>
        <taxon>Spirochaetota</taxon>
        <taxon>Spirochaetia</taxon>
        <taxon>Leptospirales</taxon>
        <taxon>Leptospiraceae</taxon>
        <taxon>Leptospira</taxon>
    </lineage>
</organism>
<reference evidence="2 3" key="1">
    <citation type="journal article" date="2019" name="PLoS Negl. Trop. Dis.">
        <title>Revisiting the worldwide diversity of Leptospira species in the environment.</title>
        <authorList>
            <person name="Vincent A.T."/>
            <person name="Schiettekatte O."/>
            <person name="Bourhy P."/>
            <person name="Veyrier F.J."/>
            <person name="Picardeau M."/>
        </authorList>
    </citation>
    <scope>NUCLEOTIDE SEQUENCE [LARGE SCALE GENOMIC DNA]</scope>
    <source>
        <strain evidence="2 3">201800273</strain>
    </source>
</reference>
<dbReference type="GO" id="GO:0005694">
    <property type="term" value="C:chromosome"/>
    <property type="evidence" value="ECO:0007669"/>
    <property type="project" value="TreeGrafter"/>
</dbReference>
<name>A0A7I0HWT3_9LEPT</name>
<dbReference type="Pfam" id="PF07661">
    <property type="entry name" value="MORN_2"/>
    <property type="match status" value="3"/>
</dbReference>
<protein>
    <recommendedName>
        <fullName evidence="4">Membrane-binding protein</fullName>
    </recommendedName>
</protein>
<proteinExistence type="predicted"/>
<comment type="caution">
    <text evidence="2">The sequence shown here is derived from an EMBL/GenBank/DDBJ whole genome shotgun (WGS) entry which is preliminary data.</text>
</comment>
<dbReference type="EMBL" id="RQFT01000002">
    <property type="protein sequence ID" value="TGL09142.1"/>
    <property type="molecule type" value="Genomic_DNA"/>
</dbReference>
<evidence type="ECO:0000313" key="3">
    <source>
        <dbReference type="Proteomes" id="UP000297641"/>
    </source>
</evidence>
<dbReference type="GO" id="GO:0003682">
    <property type="term" value="F:chromatin binding"/>
    <property type="evidence" value="ECO:0007669"/>
    <property type="project" value="TreeGrafter"/>
</dbReference>
<dbReference type="Pfam" id="PF02493">
    <property type="entry name" value="MORN"/>
    <property type="match status" value="2"/>
</dbReference>
<dbReference type="Proteomes" id="UP000297641">
    <property type="component" value="Unassembled WGS sequence"/>
</dbReference>